<evidence type="ECO:0000256" key="6">
    <source>
        <dbReference type="RuleBase" id="RU361216"/>
    </source>
</evidence>
<dbReference type="GO" id="GO:0005886">
    <property type="term" value="C:plasma membrane"/>
    <property type="evidence" value="ECO:0007669"/>
    <property type="project" value="TreeGrafter"/>
</dbReference>
<dbReference type="SUPFAM" id="SSF118215">
    <property type="entry name" value="Proton glutamate symport protein"/>
    <property type="match status" value="1"/>
</dbReference>
<feature type="compositionally biased region" description="Polar residues" evidence="7">
    <location>
        <begin position="581"/>
        <end position="590"/>
    </location>
</feature>
<reference evidence="8" key="1">
    <citation type="submission" date="2014-11" db="EMBL/GenBank/DDBJ databases">
        <authorList>
            <person name="Otto D Thomas"/>
            <person name="Naeem Raeece"/>
        </authorList>
    </citation>
    <scope>NUCLEOTIDE SEQUENCE</scope>
</reference>
<feature type="compositionally biased region" description="Basic and acidic residues" evidence="7">
    <location>
        <begin position="633"/>
        <end position="643"/>
    </location>
</feature>
<feature type="transmembrane region" description="Helical" evidence="6">
    <location>
        <begin position="192"/>
        <end position="209"/>
    </location>
</feature>
<dbReference type="GO" id="GO:0005313">
    <property type="term" value="F:L-glutamate transmembrane transporter activity"/>
    <property type="evidence" value="ECO:0007669"/>
    <property type="project" value="TreeGrafter"/>
</dbReference>
<feature type="region of interest" description="Disordered" evidence="7">
    <location>
        <begin position="512"/>
        <end position="643"/>
    </location>
</feature>
<dbReference type="GO" id="GO:0015501">
    <property type="term" value="F:glutamate:sodium symporter activity"/>
    <property type="evidence" value="ECO:0007669"/>
    <property type="project" value="TreeGrafter"/>
</dbReference>
<keyword evidence="4 6" id="KW-1133">Transmembrane helix</keyword>
<sequence>MAEVHKPNAGDTETVPPPSCGGRLVSVLKVWQWPVWVQALGGIVLGIVLGFISGFVFREDFSSDRWDMQILDVFGTLFLNGLKMTVVPLIFASLVISTSSMGEQKGCGRLALKTISFYLFSSLVAGAVGLIFVNVLQPGRGTGLGSEADEEGEGKGTEGGPQRSGGNFREQLTIIDNLIPANVVQAAASDNLLGIIFFAILFGIVLGKLENPDQKRTALVFLEAVYNVMLRIVGIVLAALPIGVVCLVAPTMAETFADQGVEERLRQIALFLVTVLAGLLTYTLVVLPLVVLCVGRNPIRHLQAVLPALLTALSTSSSSGTLPLSMKNVRERAGVSERITNFVLPLGATVNMNGTALYECVVVVFLAQVYGINLGITEQVLAMILALLTSVGVAGVPAASLVAILIVLQAVNSRLSSIGLPTIPESSIVLIVMVDRPLDMLRTAVNVLGDTVTAVMIARTEGERMVLSLRPKEMEVLVAEKDAEAKEALTGGKDVEEGGGFPQIVLSSSSVEDSFSSSIGPGGLKDENEKDSRKEGGKERKNGNGDRVSLAAPVVNLGGGGGRGPRGLTFNDTAACDELSPSRSSVQAQAVSGGSLGLGASGSGYEVDVEDGEREMEASSPSPSGGLSGDVGEGERGGRGTGV</sequence>
<feature type="transmembrane region" description="Helical" evidence="6">
    <location>
        <begin position="356"/>
        <end position="376"/>
    </location>
</feature>
<evidence type="ECO:0000256" key="4">
    <source>
        <dbReference type="ARBA" id="ARBA00022989"/>
    </source>
</evidence>
<evidence type="ECO:0000256" key="3">
    <source>
        <dbReference type="ARBA" id="ARBA00022692"/>
    </source>
</evidence>
<feature type="transmembrane region" description="Helical" evidence="6">
    <location>
        <begin position="33"/>
        <end position="57"/>
    </location>
</feature>
<dbReference type="PANTHER" id="PTHR11958">
    <property type="entry name" value="SODIUM/DICARBOXYLATE SYMPORTER-RELATED"/>
    <property type="match status" value="1"/>
</dbReference>
<name>A0A0G4IEJ0_9ALVE</name>
<dbReference type="InterPro" id="IPR050746">
    <property type="entry name" value="DAACS"/>
</dbReference>
<evidence type="ECO:0000256" key="1">
    <source>
        <dbReference type="ARBA" id="ARBA00004141"/>
    </source>
</evidence>
<dbReference type="Pfam" id="PF00375">
    <property type="entry name" value="SDF"/>
    <property type="match status" value="1"/>
</dbReference>
<feature type="transmembrane region" description="Helical" evidence="6">
    <location>
        <begin position="382"/>
        <end position="408"/>
    </location>
</feature>
<keyword evidence="5 6" id="KW-0472">Membrane</keyword>
<evidence type="ECO:0000313" key="8">
    <source>
        <dbReference type="EMBL" id="CEM55542.1"/>
    </source>
</evidence>
<dbReference type="EMBL" id="CDMZ01005887">
    <property type="protein sequence ID" value="CEM55542.1"/>
    <property type="molecule type" value="Genomic_DNA"/>
</dbReference>
<keyword evidence="3 6" id="KW-0812">Transmembrane</keyword>
<dbReference type="GO" id="GO:0015175">
    <property type="term" value="F:neutral L-amino acid transmembrane transporter activity"/>
    <property type="evidence" value="ECO:0007669"/>
    <property type="project" value="TreeGrafter"/>
</dbReference>
<dbReference type="InterPro" id="IPR036458">
    <property type="entry name" value="Na:dicarbo_symporter_sf"/>
</dbReference>
<organism evidence="8">
    <name type="scientific">Chromera velia CCMP2878</name>
    <dbReference type="NCBI Taxonomy" id="1169474"/>
    <lineage>
        <taxon>Eukaryota</taxon>
        <taxon>Sar</taxon>
        <taxon>Alveolata</taxon>
        <taxon>Colpodellida</taxon>
        <taxon>Chromeraceae</taxon>
        <taxon>Chromera</taxon>
    </lineage>
</organism>
<proteinExistence type="inferred from homology"/>
<feature type="transmembrane region" description="Helical" evidence="6">
    <location>
        <begin position="77"/>
        <end position="96"/>
    </location>
</feature>
<accession>A0A0G4IEJ0</accession>
<feature type="transmembrane region" description="Helical" evidence="6">
    <location>
        <begin position="230"/>
        <end position="253"/>
    </location>
</feature>
<gene>
    <name evidence="8" type="ORF">Cvel_2389</name>
</gene>
<keyword evidence="2 6" id="KW-0813">Transport</keyword>
<dbReference type="PANTHER" id="PTHR11958:SF63">
    <property type="entry name" value="AMINO ACID TRANSPORTER"/>
    <property type="match status" value="1"/>
</dbReference>
<keyword evidence="6" id="KW-0769">Symport</keyword>
<feature type="transmembrane region" description="Helical" evidence="6">
    <location>
        <begin position="268"/>
        <end position="294"/>
    </location>
</feature>
<feature type="compositionally biased region" description="Basic and acidic residues" evidence="7">
    <location>
        <begin position="524"/>
        <end position="544"/>
    </location>
</feature>
<dbReference type="Gene3D" id="1.10.3860.10">
    <property type="entry name" value="Sodium:dicarboxylate symporter"/>
    <property type="match status" value="1"/>
</dbReference>
<comment type="similarity">
    <text evidence="6">Belongs to the dicarboxylate/amino acid:cation symporter (DAACS) (TC 2.A.23) family.</text>
</comment>
<evidence type="ECO:0000256" key="2">
    <source>
        <dbReference type="ARBA" id="ARBA00022448"/>
    </source>
</evidence>
<dbReference type="AlphaFoldDB" id="A0A0G4IEJ0"/>
<feature type="transmembrane region" description="Helical" evidence="6">
    <location>
        <begin position="117"/>
        <end position="136"/>
    </location>
</feature>
<evidence type="ECO:0000256" key="7">
    <source>
        <dbReference type="SAM" id="MobiDB-lite"/>
    </source>
</evidence>
<dbReference type="VEuPathDB" id="CryptoDB:Cvel_2389"/>
<protein>
    <recommendedName>
        <fullName evidence="6">Amino acid transporter</fullName>
    </recommendedName>
</protein>
<comment type="subcellular location">
    <subcellularLocation>
        <location evidence="1 6">Membrane</location>
        <topology evidence="1 6">Multi-pass membrane protein</topology>
    </subcellularLocation>
</comment>
<dbReference type="PhylomeDB" id="A0A0G4IEJ0"/>
<dbReference type="InterPro" id="IPR001991">
    <property type="entry name" value="Na-dicarboxylate_symporter"/>
</dbReference>
<dbReference type="PRINTS" id="PR00173">
    <property type="entry name" value="EDTRNSPORT"/>
</dbReference>
<feature type="region of interest" description="Disordered" evidence="7">
    <location>
        <begin position="143"/>
        <end position="166"/>
    </location>
</feature>
<evidence type="ECO:0000256" key="5">
    <source>
        <dbReference type="ARBA" id="ARBA00023136"/>
    </source>
</evidence>